<feature type="compositionally biased region" description="Gly residues" evidence="2">
    <location>
        <begin position="28"/>
        <end position="40"/>
    </location>
</feature>
<keyword evidence="5" id="KW-1185">Reference proteome</keyword>
<dbReference type="OrthoDB" id="1951794at2"/>
<dbReference type="PANTHER" id="PTHR32097">
    <property type="entry name" value="CAMP-BINDING PROTEIN 1-RELATED"/>
    <property type="match status" value="1"/>
</dbReference>
<dbReference type="InterPro" id="IPR051324">
    <property type="entry name" value="Stress/Tellurium_Resist"/>
</dbReference>
<sequence length="248" mass="26037">MGLDGLGGLGGLGGNNPSSNTQGQQPAGLGGLGGLGGGVGNPPSNNNAGKTVSLKKGQKVSLKKAAADVGLDGNTLSKIHVGLGWDTNKFDGKDFDLDAFTFAIKADGKVRDEKDFVFFGNKKPAGLGIELSGDNQTGQGSGDDEVVLADLQNIPADIMKIVFAITIYEGKERNQNFGMVENAFVRLVDQNTNKEFLRYDLSEDYSMETAVVVGELYRNNGEWKFSANGSGFNDGLPALCACYGVNAE</sequence>
<gene>
    <name evidence="4" type="ORF">EV214_13041</name>
</gene>
<reference evidence="4 5" key="1">
    <citation type="submission" date="2019-03" db="EMBL/GenBank/DDBJ databases">
        <title>Genomic Encyclopedia of Type Strains, Phase IV (KMG-IV): sequencing the most valuable type-strain genomes for metagenomic binning, comparative biology and taxonomic classification.</title>
        <authorList>
            <person name="Goeker M."/>
        </authorList>
    </citation>
    <scope>NUCLEOTIDE SEQUENCE [LARGE SCALE GENOMIC DNA]</scope>
    <source>
        <strain evidence="4 5">DSM 102940</strain>
    </source>
</reference>
<dbReference type="EMBL" id="SLWV01000030">
    <property type="protein sequence ID" value="TCO69703.1"/>
    <property type="molecule type" value="Genomic_DNA"/>
</dbReference>
<proteinExistence type="inferred from homology"/>
<dbReference type="Proteomes" id="UP000294919">
    <property type="component" value="Unassembled WGS sequence"/>
</dbReference>
<feature type="region of interest" description="Disordered" evidence="2">
    <location>
        <begin position="1"/>
        <end position="55"/>
    </location>
</feature>
<feature type="domain" description="TerD" evidence="3">
    <location>
        <begin position="51"/>
        <end position="243"/>
    </location>
</feature>
<dbReference type="CDD" id="cd06974">
    <property type="entry name" value="TerD_like"/>
    <property type="match status" value="1"/>
</dbReference>
<accession>A0A4R2K8K1</accession>
<comment type="similarity">
    <text evidence="1">Belongs to the CAPAB/TerDEXZ family.</text>
</comment>
<evidence type="ECO:0000259" key="3">
    <source>
        <dbReference type="Pfam" id="PF02342"/>
    </source>
</evidence>
<comment type="caution">
    <text evidence="4">The sequence shown here is derived from an EMBL/GenBank/DDBJ whole genome shotgun (WGS) entry which is preliminary data.</text>
</comment>
<feature type="compositionally biased region" description="Gly residues" evidence="2">
    <location>
        <begin position="1"/>
        <end position="14"/>
    </location>
</feature>
<dbReference type="Gene3D" id="2.60.60.30">
    <property type="entry name" value="sav2460 like domains"/>
    <property type="match status" value="1"/>
</dbReference>
<name>A0A4R2K8K1_9FIRM</name>
<evidence type="ECO:0000256" key="1">
    <source>
        <dbReference type="ARBA" id="ARBA00008775"/>
    </source>
</evidence>
<evidence type="ECO:0000313" key="4">
    <source>
        <dbReference type="EMBL" id="TCO69703.1"/>
    </source>
</evidence>
<dbReference type="RefSeq" id="WP_132247437.1">
    <property type="nucleotide sequence ID" value="NZ_SLWV01000030.1"/>
</dbReference>
<organism evidence="4 5">
    <name type="scientific">Marinisporobacter balticus</name>
    <dbReference type="NCBI Taxonomy" id="2018667"/>
    <lineage>
        <taxon>Bacteria</taxon>
        <taxon>Bacillati</taxon>
        <taxon>Bacillota</taxon>
        <taxon>Clostridia</taxon>
        <taxon>Peptostreptococcales</taxon>
        <taxon>Thermotaleaceae</taxon>
        <taxon>Marinisporobacter</taxon>
    </lineage>
</organism>
<protein>
    <submittedName>
        <fullName evidence="4">Tellurium resistance protein TerD</fullName>
    </submittedName>
</protein>
<dbReference type="AlphaFoldDB" id="A0A4R2K8K1"/>
<dbReference type="InterPro" id="IPR003325">
    <property type="entry name" value="TerD"/>
</dbReference>
<evidence type="ECO:0000256" key="2">
    <source>
        <dbReference type="SAM" id="MobiDB-lite"/>
    </source>
</evidence>
<dbReference type="PANTHER" id="PTHR32097:SF4">
    <property type="entry name" value="GENERAL STRESS PROTEIN 16U"/>
    <property type="match status" value="1"/>
</dbReference>
<dbReference type="Pfam" id="PF02342">
    <property type="entry name" value="TerD"/>
    <property type="match status" value="1"/>
</dbReference>
<evidence type="ECO:0000313" key="5">
    <source>
        <dbReference type="Proteomes" id="UP000294919"/>
    </source>
</evidence>